<dbReference type="STRING" id="6945.B7QJ26"/>
<evidence type="ECO:0000256" key="4">
    <source>
        <dbReference type="ARBA" id="ARBA00023136"/>
    </source>
</evidence>
<dbReference type="Proteomes" id="UP000001555">
    <property type="component" value="Unassembled WGS sequence"/>
</dbReference>
<evidence type="ECO:0000313" key="9">
    <source>
        <dbReference type="EnsemblMetazoa" id="ISCW023402-PA"/>
    </source>
</evidence>
<evidence type="ECO:0007829" key="11">
    <source>
        <dbReference type="PeptideAtlas" id="B7QJ26"/>
    </source>
</evidence>
<dbReference type="VEuPathDB" id="VectorBase:ISCW023402"/>
<keyword evidence="10" id="KW-1185">Reference proteome</keyword>
<evidence type="ECO:0000256" key="3">
    <source>
        <dbReference type="ARBA" id="ARBA00022989"/>
    </source>
</evidence>
<dbReference type="PaxDb" id="6945-B7QJ26"/>
<dbReference type="EMBL" id="DS949082">
    <property type="protein sequence ID" value="EEC18848.1"/>
    <property type="molecule type" value="Genomic_DNA"/>
</dbReference>
<dbReference type="GO" id="GO:0016020">
    <property type="term" value="C:membrane"/>
    <property type="evidence" value="ECO:0007669"/>
    <property type="project" value="UniProtKB-SubCell"/>
</dbReference>
<dbReference type="EMBL" id="ABJB011080505">
    <property type="status" value="NOT_ANNOTATED_CDS"/>
    <property type="molecule type" value="Genomic_DNA"/>
</dbReference>
<dbReference type="HOGENOM" id="CLU_2322939_0_0_1"/>
<sequence length="99" mass="10833">MEYARCRYASSKGIAKGKGATKDLKPPDLWIHHDQMELKAMDKSSNPEAAMTVTPISRNSQDLSEDHIVGTLEKKKNSGGYMGESGAQRAPVQDVTLLD</sequence>
<dbReference type="AlphaFoldDB" id="B7QJ26"/>
<gene>
    <name evidence="8" type="ORF">IscW_ISCW023402</name>
</gene>
<dbReference type="EnsemblMetazoa" id="ISCW023402-RA">
    <property type="protein sequence ID" value="ISCW023402-PA"/>
    <property type="gene ID" value="ISCW023402"/>
</dbReference>
<keyword evidence="2" id="KW-0812">Transmembrane</keyword>
<evidence type="ECO:0000259" key="7">
    <source>
        <dbReference type="Pfam" id="PF06583"/>
    </source>
</evidence>
<dbReference type="InterPro" id="IPR010560">
    <property type="entry name" value="Neogenin_C"/>
</dbReference>
<evidence type="ECO:0000256" key="6">
    <source>
        <dbReference type="SAM" id="MobiDB-lite"/>
    </source>
</evidence>
<reference evidence="8 10" key="1">
    <citation type="submission" date="2008-03" db="EMBL/GenBank/DDBJ databases">
        <title>Annotation of Ixodes scapularis.</title>
        <authorList>
            <consortium name="Ixodes scapularis Genome Project Consortium"/>
            <person name="Caler E."/>
            <person name="Hannick L.I."/>
            <person name="Bidwell S."/>
            <person name="Joardar V."/>
            <person name="Thiagarajan M."/>
            <person name="Amedeo P."/>
            <person name="Galinsky K.J."/>
            <person name="Schobel S."/>
            <person name="Inman J."/>
            <person name="Hostetler J."/>
            <person name="Miller J."/>
            <person name="Hammond M."/>
            <person name="Megy K."/>
            <person name="Lawson D."/>
            <person name="Kodira C."/>
            <person name="Sutton G."/>
            <person name="Meyer J."/>
            <person name="Hill C.A."/>
            <person name="Birren B."/>
            <person name="Nene V."/>
            <person name="Collins F."/>
            <person name="Alarcon-Chaidez F."/>
            <person name="Wikel S."/>
            <person name="Strausberg R."/>
        </authorList>
    </citation>
    <scope>NUCLEOTIDE SEQUENCE [LARGE SCALE GENOMIC DNA]</scope>
    <source>
        <strain evidence="10">Wikel</strain>
        <strain evidence="8">Wikel colony</strain>
    </source>
</reference>
<feature type="domain" description="Neogenin C-terminal" evidence="7">
    <location>
        <begin position="24"/>
        <end position="85"/>
    </location>
</feature>
<keyword evidence="5" id="KW-0325">Glycoprotein</keyword>
<accession>B7QJ26</accession>
<evidence type="ECO:0000256" key="1">
    <source>
        <dbReference type="ARBA" id="ARBA00004479"/>
    </source>
</evidence>
<proteinExistence type="evidence at protein level"/>
<feature type="region of interest" description="Disordered" evidence="6">
    <location>
        <begin position="74"/>
        <end position="99"/>
    </location>
</feature>
<dbReference type="InParanoid" id="B7QJ26"/>
<evidence type="ECO:0000313" key="8">
    <source>
        <dbReference type="EMBL" id="EEC18848.1"/>
    </source>
</evidence>
<reference evidence="9" key="2">
    <citation type="submission" date="2020-05" db="UniProtKB">
        <authorList>
            <consortium name="EnsemblMetazoa"/>
        </authorList>
    </citation>
    <scope>IDENTIFICATION</scope>
    <source>
        <strain evidence="9">wikel</strain>
    </source>
</reference>
<keyword evidence="11" id="KW-1267">Proteomics identification</keyword>
<evidence type="ECO:0000256" key="2">
    <source>
        <dbReference type="ARBA" id="ARBA00022692"/>
    </source>
</evidence>
<evidence type="ECO:0000313" key="10">
    <source>
        <dbReference type="Proteomes" id="UP000001555"/>
    </source>
</evidence>
<organism>
    <name type="scientific">Ixodes scapularis</name>
    <name type="common">Black-legged tick</name>
    <name type="synonym">Deer tick</name>
    <dbReference type="NCBI Taxonomy" id="6945"/>
    <lineage>
        <taxon>Eukaryota</taxon>
        <taxon>Metazoa</taxon>
        <taxon>Ecdysozoa</taxon>
        <taxon>Arthropoda</taxon>
        <taxon>Chelicerata</taxon>
        <taxon>Arachnida</taxon>
        <taxon>Acari</taxon>
        <taxon>Parasitiformes</taxon>
        <taxon>Ixodida</taxon>
        <taxon>Ixodoidea</taxon>
        <taxon>Ixodidae</taxon>
        <taxon>Ixodinae</taxon>
        <taxon>Ixodes</taxon>
    </lineage>
</organism>
<protein>
    <submittedName>
        <fullName evidence="8 9">Neogenin, putative</fullName>
    </submittedName>
</protein>
<comment type="subcellular location">
    <subcellularLocation>
        <location evidence="1">Membrane</location>
        <topology evidence="1">Single-pass type I membrane protein</topology>
    </subcellularLocation>
</comment>
<keyword evidence="3" id="KW-1133">Transmembrane helix</keyword>
<dbReference type="OrthoDB" id="114660at2759"/>
<keyword evidence="4" id="KW-0472">Membrane</keyword>
<dbReference type="VEuPathDB" id="VectorBase:ISCP_018762"/>
<dbReference type="Pfam" id="PF06583">
    <property type="entry name" value="Neogenin_C"/>
    <property type="match status" value="1"/>
</dbReference>
<dbReference type="VEuPathDB" id="VectorBase:ISCI023402"/>
<evidence type="ECO:0000256" key="5">
    <source>
        <dbReference type="ARBA" id="ARBA00023180"/>
    </source>
</evidence>
<name>B7QJ26_IXOSC</name>